<dbReference type="OrthoDB" id="3635797at2759"/>
<dbReference type="KEGG" id="pfj:MYCFIDRAFT_200889"/>
<organism evidence="2 3">
    <name type="scientific">Pseudocercospora fijiensis (strain CIRAD86)</name>
    <name type="common">Black leaf streak disease fungus</name>
    <name type="synonym">Mycosphaerella fijiensis</name>
    <dbReference type="NCBI Taxonomy" id="383855"/>
    <lineage>
        <taxon>Eukaryota</taxon>
        <taxon>Fungi</taxon>
        <taxon>Dikarya</taxon>
        <taxon>Ascomycota</taxon>
        <taxon>Pezizomycotina</taxon>
        <taxon>Dothideomycetes</taxon>
        <taxon>Dothideomycetidae</taxon>
        <taxon>Mycosphaerellales</taxon>
        <taxon>Mycosphaerellaceae</taxon>
        <taxon>Pseudocercospora</taxon>
    </lineage>
</organism>
<proteinExistence type="predicted"/>
<feature type="region of interest" description="Disordered" evidence="1">
    <location>
        <begin position="32"/>
        <end position="52"/>
    </location>
</feature>
<evidence type="ECO:0000313" key="2">
    <source>
        <dbReference type="EMBL" id="EME76880.1"/>
    </source>
</evidence>
<protein>
    <submittedName>
        <fullName evidence="2">Uncharacterized protein</fullName>
    </submittedName>
</protein>
<evidence type="ECO:0000313" key="3">
    <source>
        <dbReference type="Proteomes" id="UP000016932"/>
    </source>
</evidence>
<gene>
    <name evidence="2" type="ORF">MYCFIDRAFT_200889</name>
</gene>
<dbReference type="HOGENOM" id="CLU_1917983_0_0_1"/>
<name>M2YGF7_PSEFD</name>
<dbReference type="GeneID" id="19335905"/>
<evidence type="ECO:0000256" key="1">
    <source>
        <dbReference type="SAM" id="MobiDB-lite"/>
    </source>
</evidence>
<dbReference type="Proteomes" id="UP000016932">
    <property type="component" value="Unassembled WGS sequence"/>
</dbReference>
<dbReference type="EMBL" id="KB446573">
    <property type="protein sequence ID" value="EME76880.1"/>
    <property type="molecule type" value="Genomic_DNA"/>
</dbReference>
<sequence length="132" mass="14419">MDQPYRGACAAWQFKVTHADEGAVWHPTARLSPGLSSDAQSQFPPTPHEGSPSVVTIGAGMRTLLECIRDELDLKSAQIYVDRIGCNEKCRFDTEAAYNVACGVYPAVTSWVDVKELDDLAADMEVELRDGS</sequence>
<accession>M2YGF7</accession>
<feature type="compositionally biased region" description="Polar residues" evidence="1">
    <location>
        <begin position="34"/>
        <end position="43"/>
    </location>
</feature>
<dbReference type="RefSeq" id="XP_007932525.1">
    <property type="nucleotide sequence ID" value="XM_007934334.1"/>
</dbReference>
<dbReference type="AlphaFoldDB" id="M2YGF7"/>
<reference evidence="2 3" key="1">
    <citation type="journal article" date="2012" name="PLoS Pathog.">
        <title>Diverse lifestyles and strategies of plant pathogenesis encoded in the genomes of eighteen Dothideomycetes fungi.</title>
        <authorList>
            <person name="Ohm R.A."/>
            <person name="Feau N."/>
            <person name="Henrissat B."/>
            <person name="Schoch C.L."/>
            <person name="Horwitz B.A."/>
            <person name="Barry K.W."/>
            <person name="Condon B.J."/>
            <person name="Copeland A.C."/>
            <person name="Dhillon B."/>
            <person name="Glaser F."/>
            <person name="Hesse C.N."/>
            <person name="Kosti I."/>
            <person name="LaButti K."/>
            <person name="Lindquist E.A."/>
            <person name="Lucas S."/>
            <person name="Salamov A.A."/>
            <person name="Bradshaw R.E."/>
            <person name="Ciuffetti L."/>
            <person name="Hamelin R.C."/>
            <person name="Kema G.H.J."/>
            <person name="Lawrence C."/>
            <person name="Scott J.A."/>
            <person name="Spatafora J.W."/>
            <person name="Turgeon B.G."/>
            <person name="de Wit P.J.G.M."/>
            <person name="Zhong S."/>
            <person name="Goodwin S.B."/>
            <person name="Grigoriev I.V."/>
        </authorList>
    </citation>
    <scope>NUCLEOTIDE SEQUENCE [LARGE SCALE GENOMIC DNA]</scope>
    <source>
        <strain evidence="2 3">CIRAD86</strain>
    </source>
</reference>
<dbReference type="VEuPathDB" id="FungiDB:MYCFIDRAFT_200889"/>
<keyword evidence="3" id="KW-1185">Reference proteome</keyword>